<evidence type="ECO:0000256" key="1">
    <source>
        <dbReference type="SAM" id="Phobius"/>
    </source>
</evidence>
<feature type="transmembrane region" description="Helical" evidence="1">
    <location>
        <begin position="52"/>
        <end position="76"/>
    </location>
</feature>
<reference evidence="2 3" key="1">
    <citation type="submission" date="2023-12" db="EMBL/GenBank/DDBJ databases">
        <title>Novel species of the genus Arcicella isolated from rivers.</title>
        <authorList>
            <person name="Lu H."/>
        </authorList>
    </citation>
    <scope>NUCLEOTIDE SEQUENCE [LARGE SCALE GENOMIC DNA]</scope>
    <source>
        <strain evidence="2 3">DC25W</strain>
    </source>
</reference>
<keyword evidence="3" id="KW-1185">Reference proteome</keyword>
<gene>
    <name evidence="2" type="ORF">VB798_10570</name>
</gene>
<keyword evidence="1" id="KW-0472">Membrane</keyword>
<keyword evidence="1" id="KW-1133">Transmembrane helix</keyword>
<keyword evidence="1" id="KW-0812">Transmembrane</keyword>
<evidence type="ECO:0000313" key="3">
    <source>
        <dbReference type="Proteomes" id="UP001302222"/>
    </source>
</evidence>
<dbReference type="Proteomes" id="UP001302222">
    <property type="component" value="Unassembled WGS sequence"/>
</dbReference>
<dbReference type="EMBL" id="JAYGIM010000007">
    <property type="protein sequence ID" value="MEA5427019.1"/>
    <property type="molecule type" value="Genomic_DNA"/>
</dbReference>
<feature type="transmembrane region" description="Helical" evidence="1">
    <location>
        <begin position="97"/>
        <end position="116"/>
    </location>
</feature>
<comment type="caution">
    <text evidence="2">The sequence shown here is derived from an EMBL/GenBank/DDBJ whole genome shotgun (WGS) entry which is preliminary data.</text>
</comment>
<name>A0ABU5SIF4_9BACT</name>
<proteinExistence type="predicted"/>
<feature type="transmembrane region" description="Helical" evidence="1">
    <location>
        <begin position="146"/>
        <end position="167"/>
    </location>
</feature>
<sequence length="248" mass="29240">MKTQDEEEDNKKDFGVKFNAMLTPQSQSFIAHTEFEEKVKKMFKIFEHDKTLFFTVSYLILTAIGMIFSGAYFLVFDINILDYSQISDFILIAFKDPFYLLFSVLTVILTILIYYLNKWLMTKFPNYFLKQEKKRWNKWFKQTGNYYFWGYMMVLLVYIPESAYFYARYKSKEIKTGKGQVVQVYYNSDNKSVKPPFPTLVGTTSNFIFLYHPETKTTEIVPFNSVSKIVIVDSSHVSKAQTSTPKPR</sequence>
<dbReference type="RefSeq" id="WP_323258444.1">
    <property type="nucleotide sequence ID" value="NZ_JAYGIM010000007.1"/>
</dbReference>
<organism evidence="2 3">
    <name type="scientific">Arcicella lustrica</name>
    <dbReference type="NCBI Taxonomy" id="2984196"/>
    <lineage>
        <taxon>Bacteria</taxon>
        <taxon>Pseudomonadati</taxon>
        <taxon>Bacteroidota</taxon>
        <taxon>Cytophagia</taxon>
        <taxon>Cytophagales</taxon>
        <taxon>Flectobacillaceae</taxon>
        <taxon>Arcicella</taxon>
    </lineage>
</organism>
<accession>A0ABU5SIF4</accession>
<evidence type="ECO:0000313" key="2">
    <source>
        <dbReference type="EMBL" id="MEA5427019.1"/>
    </source>
</evidence>
<protein>
    <submittedName>
        <fullName evidence="2">Uncharacterized protein</fullName>
    </submittedName>
</protein>